<feature type="domain" description="Membrane-bound transcription factor PTM chromo" evidence="1">
    <location>
        <begin position="76"/>
        <end position="140"/>
    </location>
</feature>
<accession>A0A438BTJ1</accession>
<dbReference type="PANTHER" id="PTHR46508">
    <property type="entry name" value="PHD FINGER FAMILY PROTEIN"/>
    <property type="match status" value="1"/>
</dbReference>
<sequence length="330" mass="38744">MAHQGGSRKIPGIWYAEVYEIPKRRRQVIWRVVVKMSKNASQLALQAKYLDHHIRWGDLVRLEQNIHDVKDPETEASAFRNTFICDKKIVENKIRYGVAFGNQKHLPFRVMKNIIEFREIQDENDKYWLYEMHIPLYLIKGAVKCGACQGYCHEECTISSTIQSTEEVEFLITCYYCLDQTSTGGRSGRRIPLPRRKSYWKRESVFNTPRLDLDWTRAIGRLVPWPVEPIGQCLDRVESSITDYCKLLHASVERANLSRQIHPRRMIKSVRCLMREYGLKVNTLRLEWRNVKLGLSMLKASLRVYSTLHLSYLSFLIYSRMHLFLSPGLC</sequence>
<evidence type="ECO:0000259" key="1">
    <source>
        <dbReference type="Pfam" id="PF24294"/>
    </source>
</evidence>
<name>A0A438BTJ1_VITVI</name>
<reference evidence="2 3" key="1">
    <citation type="journal article" date="2018" name="PLoS Genet.">
        <title>Population sequencing reveals clonal diversity and ancestral inbreeding in the grapevine cultivar Chardonnay.</title>
        <authorList>
            <person name="Roach M.J."/>
            <person name="Johnson D.L."/>
            <person name="Bohlmann J."/>
            <person name="van Vuuren H.J."/>
            <person name="Jones S.J."/>
            <person name="Pretorius I.S."/>
            <person name="Schmidt S.A."/>
            <person name="Borneman A.R."/>
        </authorList>
    </citation>
    <scope>NUCLEOTIDE SEQUENCE [LARGE SCALE GENOMIC DNA]</scope>
    <source>
        <strain evidence="3">cv. Chardonnay</strain>
        <tissue evidence="2">Leaf</tissue>
    </source>
</reference>
<evidence type="ECO:0000313" key="3">
    <source>
        <dbReference type="Proteomes" id="UP000288805"/>
    </source>
</evidence>
<comment type="caution">
    <text evidence="2">The sequence shown here is derived from an EMBL/GenBank/DDBJ whole genome shotgun (WGS) entry which is preliminary data.</text>
</comment>
<dbReference type="PANTHER" id="PTHR46508:SF1">
    <property type="entry name" value="PHD FINGER FAMILY PROTEIN"/>
    <property type="match status" value="1"/>
</dbReference>
<organism evidence="2 3">
    <name type="scientific">Vitis vinifera</name>
    <name type="common">Grape</name>
    <dbReference type="NCBI Taxonomy" id="29760"/>
    <lineage>
        <taxon>Eukaryota</taxon>
        <taxon>Viridiplantae</taxon>
        <taxon>Streptophyta</taxon>
        <taxon>Embryophyta</taxon>
        <taxon>Tracheophyta</taxon>
        <taxon>Spermatophyta</taxon>
        <taxon>Magnoliopsida</taxon>
        <taxon>eudicotyledons</taxon>
        <taxon>Gunneridae</taxon>
        <taxon>Pentapetalae</taxon>
        <taxon>rosids</taxon>
        <taxon>Vitales</taxon>
        <taxon>Vitaceae</taxon>
        <taxon>Viteae</taxon>
        <taxon>Vitis</taxon>
    </lineage>
</organism>
<proteinExistence type="predicted"/>
<dbReference type="Proteomes" id="UP000288805">
    <property type="component" value="Unassembled WGS sequence"/>
</dbReference>
<dbReference type="Pfam" id="PF24294">
    <property type="entry name" value="Chromo_PTM"/>
    <property type="match status" value="1"/>
</dbReference>
<dbReference type="InterPro" id="IPR056618">
    <property type="entry name" value="Chromo_PTM"/>
</dbReference>
<gene>
    <name evidence="2" type="primary">PTM_2</name>
    <name evidence="2" type="ORF">CK203_095394</name>
</gene>
<protein>
    <submittedName>
        <fullName evidence="2">DDT domain-containing protein PTM</fullName>
    </submittedName>
</protein>
<dbReference type="AlphaFoldDB" id="A0A438BTJ1"/>
<dbReference type="EMBL" id="QGNW01002623">
    <property type="protein sequence ID" value="RVW14291.1"/>
    <property type="molecule type" value="Genomic_DNA"/>
</dbReference>
<evidence type="ECO:0000313" key="2">
    <source>
        <dbReference type="EMBL" id="RVW14291.1"/>
    </source>
</evidence>